<evidence type="ECO:0000256" key="1">
    <source>
        <dbReference type="ARBA" id="ARBA00004236"/>
    </source>
</evidence>
<dbReference type="InterPro" id="IPR058625">
    <property type="entry name" value="MdtA-like_BSH"/>
</dbReference>
<evidence type="ECO:0000259" key="10">
    <source>
        <dbReference type="Pfam" id="PF25876"/>
    </source>
</evidence>
<feature type="compositionally biased region" description="Low complexity" evidence="8">
    <location>
        <begin position="33"/>
        <end position="46"/>
    </location>
</feature>
<organism evidence="14 15">
    <name type="scientific">Pseudoduganella namucuonensis</name>
    <dbReference type="NCBI Taxonomy" id="1035707"/>
    <lineage>
        <taxon>Bacteria</taxon>
        <taxon>Pseudomonadati</taxon>
        <taxon>Pseudomonadota</taxon>
        <taxon>Betaproteobacteria</taxon>
        <taxon>Burkholderiales</taxon>
        <taxon>Oxalobacteraceae</taxon>
        <taxon>Telluria group</taxon>
        <taxon>Pseudoduganella</taxon>
    </lineage>
</organism>
<evidence type="ECO:0000256" key="8">
    <source>
        <dbReference type="SAM" id="MobiDB-lite"/>
    </source>
</evidence>
<accession>A0A1I7JD21</accession>
<evidence type="ECO:0000256" key="4">
    <source>
        <dbReference type="ARBA" id="ARBA00022475"/>
    </source>
</evidence>
<dbReference type="PANTHER" id="PTHR30469">
    <property type="entry name" value="MULTIDRUG RESISTANCE PROTEIN MDTA"/>
    <property type="match status" value="1"/>
</dbReference>
<feature type="domain" description="Multidrug resistance protein MdtA-like barrel-sandwich hybrid" evidence="11">
    <location>
        <begin position="114"/>
        <end position="254"/>
    </location>
</feature>
<dbReference type="STRING" id="1035707.SAMN05216552_101110"/>
<feature type="region of interest" description="Disordered" evidence="8">
    <location>
        <begin position="33"/>
        <end position="54"/>
    </location>
</feature>
<dbReference type="Pfam" id="PF25917">
    <property type="entry name" value="BSH_RND"/>
    <property type="match status" value="1"/>
</dbReference>
<feature type="domain" description="Multidrug resistance protein MdtA-like beta-barrel" evidence="12">
    <location>
        <begin position="258"/>
        <end position="339"/>
    </location>
</feature>
<feature type="domain" description="Multidrug resistance protein MdtA-like C-terminal permuted SH3" evidence="13">
    <location>
        <begin position="344"/>
        <end position="402"/>
    </location>
</feature>
<keyword evidence="6" id="KW-0472">Membrane</keyword>
<dbReference type="SUPFAM" id="SSF111369">
    <property type="entry name" value="HlyD-like secretion proteins"/>
    <property type="match status" value="1"/>
</dbReference>
<dbReference type="InterPro" id="IPR058627">
    <property type="entry name" value="MdtA-like_C"/>
</dbReference>
<evidence type="ECO:0000313" key="14">
    <source>
        <dbReference type="EMBL" id="SFU83077.1"/>
    </source>
</evidence>
<keyword evidence="3" id="KW-0813">Transport</keyword>
<evidence type="ECO:0000256" key="3">
    <source>
        <dbReference type="ARBA" id="ARBA00022448"/>
    </source>
</evidence>
<dbReference type="NCBIfam" id="TIGR01730">
    <property type="entry name" value="RND_mfp"/>
    <property type="match status" value="1"/>
</dbReference>
<dbReference type="OrthoDB" id="9783047at2"/>
<keyword evidence="4" id="KW-1003">Cell membrane</keyword>
<name>A0A1I7JD21_9BURK</name>
<gene>
    <name evidence="14" type="ORF">SAMN05216552_101110</name>
</gene>
<keyword evidence="7" id="KW-0175">Coiled coil</keyword>
<dbReference type="PANTHER" id="PTHR30469:SF36">
    <property type="entry name" value="BLL3903 PROTEIN"/>
    <property type="match status" value="1"/>
</dbReference>
<comment type="subcellular location">
    <subcellularLocation>
        <location evidence="1">Cell membrane</location>
    </subcellularLocation>
</comment>
<feature type="domain" description="Multidrug resistance protein MdtA-like alpha-helical hairpin" evidence="10">
    <location>
        <begin position="155"/>
        <end position="223"/>
    </location>
</feature>
<dbReference type="RefSeq" id="WP_093556060.1">
    <property type="nucleotide sequence ID" value="NZ_FPBO01000011.1"/>
</dbReference>
<keyword evidence="9" id="KW-0732">Signal</keyword>
<dbReference type="EMBL" id="FPBO01000011">
    <property type="protein sequence ID" value="SFU83077.1"/>
    <property type="molecule type" value="Genomic_DNA"/>
</dbReference>
<dbReference type="GO" id="GO:0015562">
    <property type="term" value="F:efflux transmembrane transporter activity"/>
    <property type="evidence" value="ECO:0007669"/>
    <property type="project" value="TreeGrafter"/>
</dbReference>
<dbReference type="Proteomes" id="UP000199391">
    <property type="component" value="Unassembled WGS sequence"/>
</dbReference>
<dbReference type="Pfam" id="PF25967">
    <property type="entry name" value="RND-MFP_C"/>
    <property type="match status" value="1"/>
</dbReference>
<evidence type="ECO:0000256" key="9">
    <source>
        <dbReference type="SAM" id="SignalP"/>
    </source>
</evidence>
<dbReference type="Gene3D" id="2.40.420.20">
    <property type="match status" value="1"/>
</dbReference>
<sequence length="431" mass="43780">MTIKKKALAGALLALLAAGGYYWLARAAAPGSPSGAAGRDGAAQARDGQRGQGEHAIGAAAVGAAGAAADAGQGGGRAGRAGAGGPTLVRVAAAQRQDVAIESQANGTVVPLSSVEIRPHVSRLLRQVHVKEGQSVRAGALLFTLDDRAEKAVVEQAQAKLRRGEAALADLERQYKRSQELAAQKFISTSATDSLQTQVETARAQLQSDQAALRAAQVDLSHTVLRAPSSGRVGAINVYPGSTVQVNAALATVTRMDPIAVSFTVPESGLADLLAGQRDGGAAVSATLPDSARTLRGKLSFIDSAVDPVAGTIRVKAQFSNGDAQLWPGQFVQTRITLATLRGAVVVPQAAVVTGGNGARVYTLGKDQVAQAKTVQLLHAFGNQAAVAGLAAGEQIIVEGKQNLRPGGKVRVEGGKPQPGANLVAAAGAAR</sequence>
<proteinExistence type="inferred from homology"/>
<evidence type="ECO:0000256" key="6">
    <source>
        <dbReference type="ARBA" id="ARBA00023136"/>
    </source>
</evidence>
<protein>
    <submittedName>
        <fullName evidence="14">RND family efflux transporter, MFP subunit</fullName>
    </submittedName>
</protein>
<dbReference type="Pfam" id="PF25944">
    <property type="entry name" value="Beta-barrel_RND"/>
    <property type="match status" value="1"/>
</dbReference>
<dbReference type="Gene3D" id="1.10.287.470">
    <property type="entry name" value="Helix hairpin bin"/>
    <property type="match status" value="1"/>
</dbReference>
<dbReference type="AlphaFoldDB" id="A0A1I7JD21"/>
<feature type="signal peptide" evidence="9">
    <location>
        <begin position="1"/>
        <end position="27"/>
    </location>
</feature>
<keyword evidence="5" id="KW-0997">Cell inner membrane</keyword>
<evidence type="ECO:0000256" key="5">
    <source>
        <dbReference type="ARBA" id="ARBA00022519"/>
    </source>
</evidence>
<comment type="similarity">
    <text evidence="2">Belongs to the membrane fusion protein (MFP) (TC 8.A.1) family.</text>
</comment>
<reference evidence="15" key="1">
    <citation type="submission" date="2016-10" db="EMBL/GenBank/DDBJ databases">
        <authorList>
            <person name="Varghese N."/>
            <person name="Submissions S."/>
        </authorList>
    </citation>
    <scope>NUCLEOTIDE SEQUENCE [LARGE SCALE GENOMIC DNA]</scope>
    <source>
        <strain evidence="15">CGMCC 1.11014</strain>
    </source>
</reference>
<evidence type="ECO:0000256" key="7">
    <source>
        <dbReference type="SAM" id="Coils"/>
    </source>
</evidence>
<dbReference type="InterPro" id="IPR058626">
    <property type="entry name" value="MdtA-like_b-barrel"/>
</dbReference>
<feature type="coiled-coil region" evidence="7">
    <location>
        <begin position="154"/>
        <end position="181"/>
    </location>
</feature>
<evidence type="ECO:0000259" key="12">
    <source>
        <dbReference type="Pfam" id="PF25944"/>
    </source>
</evidence>
<dbReference type="InterPro" id="IPR058624">
    <property type="entry name" value="MdtA-like_HH"/>
</dbReference>
<keyword evidence="15" id="KW-1185">Reference proteome</keyword>
<dbReference type="Gene3D" id="2.40.50.100">
    <property type="match status" value="1"/>
</dbReference>
<dbReference type="Pfam" id="PF25876">
    <property type="entry name" value="HH_MFP_RND"/>
    <property type="match status" value="1"/>
</dbReference>
<evidence type="ECO:0000259" key="13">
    <source>
        <dbReference type="Pfam" id="PF25967"/>
    </source>
</evidence>
<dbReference type="Gene3D" id="2.40.30.170">
    <property type="match status" value="1"/>
</dbReference>
<dbReference type="InterPro" id="IPR006143">
    <property type="entry name" value="RND_pump_MFP"/>
</dbReference>
<evidence type="ECO:0000259" key="11">
    <source>
        <dbReference type="Pfam" id="PF25917"/>
    </source>
</evidence>
<evidence type="ECO:0000313" key="15">
    <source>
        <dbReference type="Proteomes" id="UP000199391"/>
    </source>
</evidence>
<evidence type="ECO:0000256" key="2">
    <source>
        <dbReference type="ARBA" id="ARBA00009477"/>
    </source>
</evidence>
<feature type="chain" id="PRO_5011539274" evidence="9">
    <location>
        <begin position="28"/>
        <end position="431"/>
    </location>
</feature>
<dbReference type="GO" id="GO:1990281">
    <property type="term" value="C:efflux pump complex"/>
    <property type="evidence" value="ECO:0007669"/>
    <property type="project" value="TreeGrafter"/>
</dbReference>